<keyword evidence="4" id="KW-0808">Transferase</keyword>
<evidence type="ECO:0000256" key="1">
    <source>
        <dbReference type="ARBA" id="ARBA00010897"/>
    </source>
</evidence>
<proteinExistence type="inferred from homology"/>
<evidence type="ECO:0000256" key="4">
    <source>
        <dbReference type="ARBA" id="ARBA00022679"/>
    </source>
</evidence>
<dbReference type="UniPathway" id="UPA00253"/>
<name>A0A183L953_9TREM</name>
<evidence type="ECO:0000256" key="6">
    <source>
        <dbReference type="ARBA" id="ARBA00035024"/>
    </source>
</evidence>
<dbReference type="InterPro" id="IPR041525">
    <property type="entry name" value="N/Namide_PRibTrfase"/>
</dbReference>
<accession>A0A183L953</accession>
<evidence type="ECO:0000313" key="10">
    <source>
        <dbReference type="Proteomes" id="UP000277204"/>
    </source>
</evidence>
<evidence type="ECO:0000256" key="5">
    <source>
        <dbReference type="ARBA" id="ARBA00035007"/>
    </source>
</evidence>
<dbReference type="EMBL" id="UZAI01000059">
    <property type="protein sequence ID" value="VDO47504.1"/>
    <property type="molecule type" value="Genomic_DNA"/>
</dbReference>
<evidence type="ECO:0000313" key="9">
    <source>
        <dbReference type="EMBL" id="VDO47504.1"/>
    </source>
</evidence>
<keyword evidence="3" id="KW-0328">Glycosyltransferase</keyword>
<dbReference type="Proteomes" id="UP000277204">
    <property type="component" value="Unassembled WGS sequence"/>
</dbReference>
<comment type="similarity">
    <text evidence="1">Belongs to the NAPRTase family.</text>
</comment>
<dbReference type="GO" id="GO:0009435">
    <property type="term" value="P:NAD+ biosynthetic process"/>
    <property type="evidence" value="ECO:0007669"/>
    <property type="project" value="UniProtKB-UniPathway"/>
</dbReference>
<reference evidence="9 10" key="1">
    <citation type="submission" date="2018-11" db="EMBL/GenBank/DDBJ databases">
        <authorList>
            <consortium name="Pathogen Informatics"/>
        </authorList>
    </citation>
    <scope>NUCLEOTIDE SEQUENCE [LARGE SCALE GENOMIC DNA]</scope>
    <source>
        <strain evidence="9 10">Zambia</strain>
    </source>
</reference>
<dbReference type="GO" id="GO:0047280">
    <property type="term" value="F:nicotinamide phosphoribosyltransferase activity"/>
    <property type="evidence" value="ECO:0007669"/>
    <property type="project" value="UniProtKB-EC"/>
</dbReference>
<feature type="domain" description="Nicotinate/nicotinamide phosphoribosyltransferase" evidence="8">
    <location>
        <begin position="103"/>
        <end position="236"/>
    </location>
</feature>
<dbReference type="PANTHER" id="PTHR43816:SF1">
    <property type="entry name" value="NICOTINAMIDE PHOSPHORIBOSYLTRANSFERASE"/>
    <property type="match status" value="1"/>
</dbReference>
<dbReference type="Gene3D" id="3.20.20.70">
    <property type="entry name" value="Aldolase class I"/>
    <property type="match status" value="2"/>
</dbReference>
<evidence type="ECO:0000259" key="8">
    <source>
        <dbReference type="Pfam" id="PF04095"/>
    </source>
</evidence>
<evidence type="ECO:0000256" key="3">
    <source>
        <dbReference type="ARBA" id="ARBA00022676"/>
    </source>
</evidence>
<dbReference type="InterPro" id="IPR036068">
    <property type="entry name" value="Nicotinate_pribotase-like_C"/>
</dbReference>
<dbReference type="Pfam" id="PF04095">
    <property type="entry name" value="NAPRTase"/>
    <property type="match status" value="1"/>
</dbReference>
<gene>
    <name evidence="9" type="ORF">SMRZ_LOCUS328</name>
</gene>
<evidence type="ECO:0000256" key="2">
    <source>
        <dbReference type="ARBA" id="ARBA00022642"/>
    </source>
</evidence>
<dbReference type="PANTHER" id="PTHR43816">
    <property type="entry name" value="NICOTINAMIDE PHOSPHORIBOSYLTRANSFERASE"/>
    <property type="match status" value="1"/>
</dbReference>
<dbReference type="InterPro" id="IPR016471">
    <property type="entry name" value="Nicotinamide_PRibTrfase"/>
</dbReference>
<dbReference type="STRING" id="48269.A0A183L953"/>
<organism evidence="9 10">
    <name type="scientific">Schistosoma margrebowiei</name>
    <dbReference type="NCBI Taxonomy" id="48269"/>
    <lineage>
        <taxon>Eukaryota</taxon>
        <taxon>Metazoa</taxon>
        <taxon>Spiralia</taxon>
        <taxon>Lophotrochozoa</taxon>
        <taxon>Platyhelminthes</taxon>
        <taxon>Trematoda</taxon>
        <taxon>Digenea</taxon>
        <taxon>Strigeidida</taxon>
        <taxon>Schistosomatoidea</taxon>
        <taxon>Schistosomatidae</taxon>
        <taxon>Schistosoma</taxon>
    </lineage>
</organism>
<comment type="pathway">
    <text evidence="5">Cofactor biosynthesis; NAD(+) biosynthesis; nicotinamide D-ribonucleotide from 5-phospho-alpha-D-ribose 1-diphosphate and nicotinamide: step 1/1.</text>
</comment>
<keyword evidence="10" id="KW-1185">Reference proteome</keyword>
<dbReference type="InterPro" id="IPR013785">
    <property type="entry name" value="Aldolase_TIM"/>
</dbReference>
<dbReference type="AlphaFoldDB" id="A0A183L953"/>
<dbReference type="EC" id="2.4.2.12" evidence="6"/>
<evidence type="ECO:0000256" key="7">
    <source>
        <dbReference type="ARBA" id="ARBA00035036"/>
    </source>
</evidence>
<dbReference type="SUPFAM" id="SSF51690">
    <property type="entry name" value="Nicotinate/Quinolinate PRTase C-terminal domain-like"/>
    <property type="match status" value="1"/>
</dbReference>
<protein>
    <recommendedName>
        <fullName evidence="7">Nicotinamide phosphoribosyltransferase</fullName>
        <ecNumber evidence="6">2.4.2.12</ecNumber>
    </recommendedName>
</protein>
<sequence>MTVWGEENETNAYSNLLNLYPDGTFACVSDSYDIWNACSNIWGEALRDKVGRNAVLALPILAFTSASEPPCSSMVLPRYVKDSTSSRVSPSRVIGLLFSALNLRTLVINRNGTVVIRPDSGDPVVIMPKVLDILGSKFGYKINSKGYKVLPSCIRVIQGDGVSLESLDPILNSIKTAGWSAENVSFGSGGALLQRLNRDTQKCAFKSSFAIVNGHKIQVSKHPITDPQKNSKKGRLTLEKCPITGILMTVEEGCGSPYNDVLIPVYENGVLLKDYTLDEIRERIEKYPLED</sequence>
<keyword evidence="2" id="KW-0662">Pyridine nucleotide biosynthesis</keyword>